<evidence type="ECO:0000256" key="9">
    <source>
        <dbReference type="ARBA" id="ARBA00031684"/>
    </source>
</evidence>
<keyword evidence="6" id="KW-0249">Electron transport</keyword>
<dbReference type="Pfam" id="PF02271">
    <property type="entry name" value="UCR_14kD"/>
    <property type="match status" value="1"/>
</dbReference>
<keyword evidence="5" id="KW-0999">Mitochondrion inner membrane</keyword>
<dbReference type="EMBL" id="JANBPT010000164">
    <property type="protein sequence ID" value="KAJ1926534.1"/>
    <property type="molecule type" value="Genomic_DNA"/>
</dbReference>
<keyword evidence="7" id="KW-0496">Mitochondrion</keyword>
<sequence length="126" mass="14410">MSFKATHSLAHIPWVRALLKPFAKPYVAAAGYRKYGLKYDDLLMDDGSSVVAEALRRLPEQEANDRIYRMRRATQADLTHSILPKEQWTTPEEDVRYMTPLVNQVAAEFSEREAFDTGKAVLRSSH</sequence>
<dbReference type="InterPro" id="IPR036544">
    <property type="entry name" value="QCR7_sf"/>
</dbReference>
<dbReference type="FunFam" id="1.10.1090.10:FF:000001">
    <property type="entry name" value="Cytochrome b-c1 complex subunit 7"/>
    <property type="match status" value="1"/>
</dbReference>
<evidence type="ECO:0000256" key="3">
    <source>
        <dbReference type="ARBA" id="ARBA00022448"/>
    </source>
</evidence>
<dbReference type="GO" id="GO:0005743">
    <property type="term" value="C:mitochondrial inner membrane"/>
    <property type="evidence" value="ECO:0007669"/>
    <property type="project" value="UniProtKB-SubCell"/>
</dbReference>
<dbReference type="SUPFAM" id="SSF81524">
    <property type="entry name" value="14 kDa protein of cytochrome bc1 complex (Ubiquinol-cytochrome c reductase)"/>
    <property type="match status" value="1"/>
</dbReference>
<dbReference type="OrthoDB" id="425749at2759"/>
<accession>A0A9W8A945</accession>
<keyword evidence="3" id="KW-0813">Transport</keyword>
<comment type="caution">
    <text evidence="10">The sequence shown here is derived from an EMBL/GenBank/DDBJ whole genome shotgun (WGS) entry which is preliminary data.</text>
</comment>
<evidence type="ECO:0000313" key="10">
    <source>
        <dbReference type="EMBL" id="KAJ1926534.1"/>
    </source>
</evidence>
<evidence type="ECO:0000256" key="7">
    <source>
        <dbReference type="ARBA" id="ARBA00023128"/>
    </source>
</evidence>
<name>A0A9W8A945_9FUNG</name>
<dbReference type="PANTHER" id="PTHR12022">
    <property type="entry name" value="UBIQUINOL-CYTOCHROME C REDUCTASE COMPLEX 14 KD PROTEIN"/>
    <property type="match status" value="1"/>
</dbReference>
<reference evidence="10" key="1">
    <citation type="submission" date="2022-07" db="EMBL/GenBank/DDBJ databases">
        <title>Phylogenomic reconstructions and comparative analyses of Kickxellomycotina fungi.</title>
        <authorList>
            <person name="Reynolds N.K."/>
            <person name="Stajich J.E."/>
            <person name="Barry K."/>
            <person name="Grigoriev I.V."/>
            <person name="Crous P."/>
            <person name="Smith M.E."/>
        </authorList>
    </citation>
    <scope>NUCLEOTIDE SEQUENCE</scope>
    <source>
        <strain evidence="10">RSA 861</strain>
    </source>
</reference>
<keyword evidence="4" id="KW-0679">Respiratory chain</keyword>
<dbReference type="Gene3D" id="1.10.1090.10">
    <property type="entry name" value="Cytochrome b-c1 complex subunit 7"/>
    <property type="match status" value="1"/>
</dbReference>
<evidence type="ECO:0000313" key="11">
    <source>
        <dbReference type="Proteomes" id="UP001150569"/>
    </source>
</evidence>
<protein>
    <recommendedName>
        <fullName evidence="9">Complex III subunit 7</fullName>
    </recommendedName>
</protein>
<dbReference type="AlphaFoldDB" id="A0A9W8A945"/>
<gene>
    <name evidence="10" type="primary">QCR7</name>
    <name evidence="10" type="ORF">IWQ60_003709</name>
</gene>
<evidence type="ECO:0000256" key="8">
    <source>
        <dbReference type="ARBA" id="ARBA00023136"/>
    </source>
</evidence>
<keyword evidence="8" id="KW-0472">Membrane</keyword>
<evidence type="ECO:0000256" key="6">
    <source>
        <dbReference type="ARBA" id="ARBA00022982"/>
    </source>
</evidence>
<evidence type="ECO:0000256" key="5">
    <source>
        <dbReference type="ARBA" id="ARBA00022792"/>
    </source>
</evidence>
<evidence type="ECO:0000256" key="4">
    <source>
        <dbReference type="ARBA" id="ARBA00022660"/>
    </source>
</evidence>
<dbReference type="Proteomes" id="UP001150569">
    <property type="component" value="Unassembled WGS sequence"/>
</dbReference>
<organism evidence="10 11">
    <name type="scientific">Tieghemiomyces parasiticus</name>
    <dbReference type="NCBI Taxonomy" id="78921"/>
    <lineage>
        <taxon>Eukaryota</taxon>
        <taxon>Fungi</taxon>
        <taxon>Fungi incertae sedis</taxon>
        <taxon>Zoopagomycota</taxon>
        <taxon>Kickxellomycotina</taxon>
        <taxon>Dimargaritomycetes</taxon>
        <taxon>Dimargaritales</taxon>
        <taxon>Dimargaritaceae</taxon>
        <taxon>Tieghemiomyces</taxon>
    </lineage>
</organism>
<comment type="subcellular location">
    <subcellularLocation>
        <location evidence="1">Mitochondrion inner membrane</location>
        <topology evidence="1">Peripheral membrane protein</topology>
        <orientation evidence="1">Matrix side</orientation>
    </subcellularLocation>
</comment>
<comment type="similarity">
    <text evidence="2">Belongs to the UQCRB/QCR7 family.</text>
</comment>
<dbReference type="InterPro" id="IPR003197">
    <property type="entry name" value="QCR7"/>
</dbReference>
<dbReference type="GO" id="GO:0045275">
    <property type="term" value="C:respiratory chain complex III"/>
    <property type="evidence" value="ECO:0007669"/>
    <property type="project" value="InterPro"/>
</dbReference>
<dbReference type="PANTHER" id="PTHR12022:SF0">
    <property type="entry name" value="CYTOCHROME B-C1 COMPLEX SUBUNIT 7"/>
    <property type="match status" value="1"/>
</dbReference>
<proteinExistence type="inferred from homology"/>
<dbReference type="GO" id="GO:0006122">
    <property type="term" value="P:mitochondrial electron transport, ubiquinol to cytochrome c"/>
    <property type="evidence" value="ECO:0007669"/>
    <property type="project" value="InterPro"/>
</dbReference>
<evidence type="ECO:0000256" key="2">
    <source>
        <dbReference type="ARBA" id="ARBA00008554"/>
    </source>
</evidence>
<keyword evidence="11" id="KW-1185">Reference proteome</keyword>
<evidence type="ECO:0000256" key="1">
    <source>
        <dbReference type="ARBA" id="ARBA00004443"/>
    </source>
</evidence>